<evidence type="ECO:0000256" key="2">
    <source>
        <dbReference type="SAM" id="Phobius"/>
    </source>
</evidence>
<keyword evidence="2" id="KW-1133">Transmembrane helix</keyword>
<keyword evidence="3" id="KW-0732">Signal</keyword>
<dbReference type="RefSeq" id="WP_189438302.1">
    <property type="nucleotide sequence ID" value="NZ_BMXE01000008.1"/>
</dbReference>
<reference evidence="6" key="1">
    <citation type="journal article" date="2019" name="Int. J. Syst. Evol. Microbiol.">
        <title>The Global Catalogue of Microorganisms (GCM) 10K type strain sequencing project: providing services to taxonomists for standard genome sequencing and annotation.</title>
        <authorList>
            <consortium name="The Broad Institute Genomics Platform"/>
            <consortium name="The Broad Institute Genome Sequencing Center for Infectious Disease"/>
            <person name="Wu L."/>
            <person name="Ma J."/>
        </authorList>
    </citation>
    <scope>NUCLEOTIDE SEQUENCE [LARGE SCALE GENOMIC DNA]</scope>
    <source>
        <strain evidence="6">KCTC 12861</strain>
    </source>
</reference>
<evidence type="ECO:0000313" key="5">
    <source>
        <dbReference type="EMBL" id="GHB44344.1"/>
    </source>
</evidence>
<keyword evidence="2" id="KW-0812">Transmembrane</keyword>
<feature type="transmembrane region" description="Helical" evidence="2">
    <location>
        <begin position="88"/>
        <end position="108"/>
    </location>
</feature>
<comment type="caution">
    <text evidence="5">The sequence shown here is derived from an EMBL/GenBank/DDBJ whole genome shotgun (WGS) entry which is preliminary data.</text>
</comment>
<sequence>MIRFIRLFFFASFFAMPHWSSAQQSSDTPLEIGGSGEAYLKAIMFRGIDSDVAYFDPSSPPPPMETEQEPKAPLEQSYRDAERSLGSVNTIAFLISATVLLAIAYVFARYGGSISVSLRWDAGNAAREGGRAARSSGTLHQSVPSNLVSILRLQDRREALIQLAQAALAAAVSAEGVLLQRSWTAREALRHLPGNQSHISALRSLVHASELVHFGGRDVSEEEFQSHVDDIRPLLQSEARA</sequence>
<feature type="region of interest" description="Disordered" evidence="1">
    <location>
        <begin position="56"/>
        <end position="75"/>
    </location>
</feature>
<gene>
    <name evidence="5" type="ORF">GCM10007094_37050</name>
</gene>
<dbReference type="InterPro" id="IPR025403">
    <property type="entry name" value="TgpA-like_C"/>
</dbReference>
<dbReference type="EMBL" id="BMXE01000008">
    <property type="protein sequence ID" value="GHB44344.1"/>
    <property type="molecule type" value="Genomic_DNA"/>
</dbReference>
<evidence type="ECO:0000259" key="4">
    <source>
        <dbReference type="Pfam" id="PF13559"/>
    </source>
</evidence>
<organism evidence="5 6">
    <name type="scientific">Pseudovibrio japonicus</name>
    <dbReference type="NCBI Taxonomy" id="366534"/>
    <lineage>
        <taxon>Bacteria</taxon>
        <taxon>Pseudomonadati</taxon>
        <taxon>Pseudomonadota</taxon>
        <taxon>Alphaproteobacteria</taxon>
        <taxon>Hyphomicrobiales</taxon>
        <taxon>Stappiaceae</taxon>
        <taxon>Pseudovibrio</taxon>
    </lineage>
</organism>
<protein>
    <recommendedName>
        <fullName evidence="4">Protein-glutamine gamma-glutamyltransferase-like C-terminal domain-containing protein</fullName>
    </recommendedName>
</protein>
<evidence type="ECO:0000256" key="1">
    <source>
        <dbReference type="SAM" id="MobiDB-lite"/>
    </source>
</evidence>
<keyword evidence="2" id="KW-0472">Membrane</keyword>
<feature type="domain" description="Protein-glutamine gamma-glutamyltransferase-like C-terminal" evidence="4">
    <location>
        <begin position="165"/>
        <end position="226"/>
    </location>
</feature>
<proteinExistence type="predicted"/>
<feature type="chain" id="PRO_5047438722" description="Protein-glutamine gamma-glutamyltransferase-like C-terminal domain-containing protein" evidence="3">
    <location>
        <begin position="23"/>
        <end position="241"/>
    </location>
</feature>
<dbReference type="Proteomes" id="UP000637980">
    <property type="component" value="Unassembled WGS sequence"/>
</dbReference>
<evidence type="ECO:0000313" key="6">
    <source>
        <dbReference type="Proteomes" id="UP000637980"/>
    </source>
</evidence>
<feature type="signal peptide" evidence="3">
    <location>
        <begin position="1"/>
        <end position="22"/>
    </location>
</feature>
<accession>A0ABQ3EPD4</accession>
<dbReference type="Pfam" id="PF13559">
    <property type="entry name" value="DUF4129"/>
    <property type="match status" value="1"/>
</dbReference>
<name>A0ABQ3EPD4_9HYPH</name>
<evidence type="ECO:0000256" key="3">
    <source>
        <dbReference type="SAM" id="SignalP"/>
    </source>
</evidence>
<keyword evidence="6" id="KW-1185">Reference proteome</keyword>